<protein>
    <submittedName>
        <fullName evidence="4">Uncharacterized protein LOC113214181 isoform X3</fullName>
    </submittedName>
</protein>
<reference evidence="4" key="1">
    <citation type="submission" date="2025-08" db="UniProtKB">
        <authorList>
            <consortium name="RefSeq"/>
        </authorList>
    </citation>
    <scope>IDENTIFICATION</scope>
    <source>
        <tissue evidence="4">Whole organism</tissue>
    </source>
</reference>
<gene>
    <name evidence="4" type="primary">LOC113214181</name>
</gene>
<dbReference type="Gene3D" id="1.20.1280.50">
    <property type="match status" value="1"/>
</dbReference>
<name>A0A9C6X6I1_FRAOC</name>
<evidence type="ECO:0000313" key="4">
    <source>
        <dbReference type="RefSeq" id="XP_052130057.1"/>
    </source>
</evidence>
<keyword evidence="3" id="KW-1185">Reference proteome</keyword>
<evidence type="ECO:0000259" key="2">
    <source>
        <dbReference type="PROSITE" id="PS50181"/>
    </source>
</evidence>
<evidence type="ECO:0000313" key="3">
    <source>
        <dbReference type="Proteomes" id="UP000504606"/>
    </source>
</evidence>
<feature type="region of interest" description="Disordered" evidence="1">
    <location>
        <begin position="1"/>
        <end position="33"/>
    </location>
</feature>
<dbReference type="Pfam" id="PF12937">
    <property type="entry name" value="F-box-like"/>
    <property type="match status" value="1"/>
</dbReference>
<dbReference type="InterPro" id="IPR036047">
    <property type="entry name" value="F-box-like_dom_sf"/>
</dbReference>
<dbReference type="GeneID" id="113214181"/>
<organism evidence="3 4">
    <name type="scientific">Frankliniella occidentalis</name>
    <name type="common">Western flower thrips</name>
    <name type="synonym">Euthrips occidentalis</name>
    <dbReference type="NCBI Taxonomy" id="133901"/>
    <lineage>
        <taxon>Eukaryota</taxon>
        <taxon>Metazoa</taxon>
        <taxon>Ecdysozoa</taxon>
        <taxon>Arthropoda</taxon>
        <taxon>Hexapoda</taxon>
        <taxon>Insecta</taxon>
        <taxon>Pterygota</taxon>
        <taxon>Neoptera</taxon>
        <taxon>Paraneoptera</taxon>
        <taxon>Thysanoptera</taxon>
        <taxon>Terebrantia</taxon>
        <taxon>Thripoidea</taxon>
        <taxon>Thripidae</taxon>
        <taxon>Frankliniella</taxon>
    </lineage>
</organism>
<feature type="domain" description="F-box" evidence="2">
    <location>
        <begin position="34"/>
        <end position="80"/>
    </location>
</feature>
<proteinExistence type="predicted"/>
<dbReference type="InterPro" id="IPR001810">
    <property type="entry name" value="F-box_dom"/>
</dbReference>
<dbReference type="AlphaFoldDB" id="A0A9C6X6I1"/>
<evidence type="ECO:0000256" key="1">
    <source>
        <dbReference type="SAM" id="MobiDB-lite"/>
    </source>
</evidence>
<dbReference type="Proteomes" id="UP000504606">
    <property type="component" value="Unplaced"/>
</dbReference>
<dbReference type="Gene3D" id="3.80.10.10">
    <property type="entry name" value="Ribonuclease Inhibitor"/>
    <property type="match status" value="1"/>
</dbReference>
<dbReference type="SUPFAM" id="SSF81383">
    <property type="entry name" value="F-box domain"/>
    <property type="match status" value="1"/>
</dbReference>
<dbReference type="RefSeq" id="XP_052130057.1">
    <property type="nucleotide sequence ID" value="XM_052274097.1"/>
</dbReference>
<accession>A0A9C6X6I1</accession>
<sequence length="497" mass="53807">MEKRRGGAEEVMSPVPDPPQAEEPQPTRHASTASLSLERLPDDVLVLVLRYLDVGSLLACRLVCKRLGALALHGDAWRHRVVGGFVGGCACVCPELRLAPCVRVLCFYTELHDRVPCREAALAWTRCAAAELCLEVSDGSDNALAAAALINRQQALGRLKSLRVELYSSKPAVISVLTETCASTHGLVKLEVEVWGGRLPTPFQTECTISAPSLRHFKCVLSPEMEPFVNLILAGHAATLETVDLNSEASGMFCVATVPLLLGLPKLTKLSCCNIPGVEAVAASHTLRKLELTVRTETEHRGAVAGAAALLMRAPQLREVKVWYSPCTADVGVDVIWALASSGRSPLESLEIENDGNGQYFCHLQELIAAMPSLLALRHLRVDVGGNMEKLDELALAITPATAPALRSVKLGLGTGLCGHACLHRDAFKTNMSKNPLLHLGLSALPQYCGILSCEACGVGCHEVMKKFESYDFYLFWHDFDTKCPQDHSLHVQWALS</sequence>
<dbReference type="PROSITE" id="PS50181">
    <property type="entry name" value="FBOX"/>
    <property type="match status" value="1"/>
</dbReference>
<dbReference type="InterPro" id="IPR032675">
    <property type="entry name" value="LRR_dom_sf"/>
</dbReference>
<dbReference type="SMART" id="SM00256">
    <property type="entry name" value="FBOX"/>
    <property type="match status" value="1"/>
</dbReference>